<dbReference type="InterPro" id="IPR002589">
    <property type="entry name" value="Macro_dom"/>
</dbReference>
<name>A0A7W4UNG2_9MICO</name>
<dbReference type="PROSITE" id="PS51154">
    <property type="entry name" value="MACRO"/>
    <property type="match status" value="1"/>
</dbReference>
<dbReference type="EMBL" id="JACHWJ010000002">
    <property type="protein sequence ID" value="MBB2957596.1"/>
    <property type="molecule type" value="Genomic_DNA"/>
</dbReference>
<protein>
    <submittedName>
        <fullName evidence="2">O-acetyl-ADP-ribose deacetylase (Regulator of RNase III)</fullName>
    </submittedName>
</protein>
<gene>
    <name evidence="2" type="ORF">FHX72_001733</name>
</gene>
<feature type="domain" description="Macro" evidence="1">
    <location>
        <begin position="1"/>
        <end position="42"/>
    </location>
</feature>
<proteinExistence type="predicted"/>
<evidence type="ECO:0000313" key="2">
    <source>
        <dbReference type="EMBL" id="MBB2957596.1"/>
    </source>
</evidence>
<keyword evidence="3" id="KW-1185">Reference proteome</keyword>
<dbReference type="SUPFAM" id="SSF52949">
    <property type="entry name" value="Macro domain-like"/>
    <property type="match status" value="1"/>
</dbReference>
<dbReference type="Proteomes" id="UP000545286">
    <property type="component" value="Unassembled WGS sequence"/>
</dbReference>
<sequence>MTRIVAILGDITEQGVDAVVHAANTGMRGGGVDGAIHRAVSS</sequence>
<dbReference type="AlphaFoldDB" id="A0A7W4UNG2"/>
<dbReference type="InterPro" id="IPR043472">
    <property type="entry name" value="Macro_dom-like"/>
</dbReference>
<organism evidence="2 3">
    <name type="scientific">Pseudoclavibacter helvolus</name>
    <dbReference type="NCBI Taxonomy" id="255205"/>
    <lineage>
        <taxon>Bacteria</taxon>
        <taxon>Bacillati</taxon>
        <taxon>Actinomycetota</taxon>
        <taxon>Actinomycetes</taxon>
        <taxon>Micrococcales</taxon>
        <taxon>Microbacteriaceae</taxon>
        <taxon>Pseudoclavibacter</taxon>
    </lineage>
</organism>
<comment type="caution">
    <text evidence="2">The sequence shown here is derived from an EMBL/GenBank/DDBJ whole genome shotgun (WGS) entry which is preliminary data.</text>
</comment>
<reference evidence="2 3" key="1">
    <citation type="submission" date="2020-08" db="EMBL/GenBank/DDBJ databases">
        <title>Sequencing the genomes of 1000 actinobacteria strains.</title>
        <authorList>
            <person name="Klenk H.-P."/>
        </authorList>
    </citation>
    <scope>NUCLEOTIDE SEQUENCE [LARGE SCALE GENOMIC DNA]</scope>
    <source>
        <strain evidence="2 3">DSM 20419</strain>
    </source>
</reference>
<evidence type="ECO:0000259" key="1">
    <source>
        <dbReference type="PROSITE" id="PS51154"/>
    </source>
</evidence>
<evidence type="ECO:0000313" key="3">
    <source>
        <dbReference type="Proteomes" id="UP000545286"/>
    </source>
</evidence>
<dbReference type="Gene3D" id="3.40.220.10">
    <property type="entry name" value="Leucine Aminopeptidase, subunit E, domain 1"/>
    <property type="match status" value="1"/>
</dbReference>
<accession>A0A7W4UNG2</accession>